<evidence type="ECO:0000313" key="3">
    <source>
        <dbReference type="Proteomes" id="UP000639772"/>
    </source>
</evidence>
<sequence>MADSESGMVDKAAYVLYAVIGVPEGRAAAVEEDAIPVLVEIVEVGTLRQKEISAATLLVICQESVSCRTLVSREGALPPLVALSQSGSSRAKQKAEALIELLRQPRTLSAASGGRRRH</sequence>
<evidence type="ECO:0000256" key="1">
    <source>
        <dbReference type="ARBA" id="ARBA00022786"/>
    </source>
</evidence>
<dbReference type="PANTHER" id="PTHR23315:SF64">
    <property type="entry name" value="ARM REPEAT SUPERFAMILY PROTEIN"/>
    <property type="match status" value="1"/>
</dbReference>
<dbReference type="PANTHER" id="PTHR23315">
    <property type="entry name" value="U BOX DOMAIN-CONTAINING"/>
    <property type="match status" value="1"/>
</dbReference>
<dbReference type="InterPro" id="IPR016024">
    <property type="entry name" value="ARM-type_fold"/>
</dbReference>
<gene>
    <name evidence="2" type="ORF">HPP92_024617</name>
</gene>
<protein>
    <recommendedName>
        <fullName evidence="4">U-box domain-containing protein</fullName>
    </recommendedName>
</protein>
<dbReference type="Proteomes" id="UP000639772">
    <property type="component" value="Chromosome 13"/>
</dbReference>
<accession>A0A835PNU1</accession>
<dbReference type="AlphaFoldDB" id="A0A835PNU1"/>
<dbReference type="InterPro" id="IPR011989">
    <property type="entry name" value="ARM-like"/>
</dbReference>
<dbReference type="Gene3D" id="1.25.10.10">
    <property type="entry name" value="Leucine-rich Repeat Variant"/>
    <property type="match status" value="1"/>
</dbReference>
<keyword evidence="1" id="KW-0833">Ubl conjugation pathway</keyword>
<organism evidence="2 3">
    <name type="scientific">Vanilla planifolia</name>
    <name type="common">Vanilla</name>
    <dbReference type="NCBI Taxonomy" id="51239"/>
    <lineage>
        <taxon>Eukaryota</taxon>
        <taxon>Viridiplantae</taxon>
        <taxon>Streptophyta</taxon>
        <taxon>Embryophyta</taxon>
        <taxon>Tracheophyta</taxon>
        <taxon>Spermatophyta</taxon>
        <taxon>Magnoliopsida</taxon>
        <taxon>Liliopsida</taxon>
        <taxon>Asparagales</taxon>
        <taxon>Orchidaceae</taxon>
        <taxon>Vanilloideae</taxon>
        <taxon>Vanilleae</taxon>
        <taxon>Vanilla</taxon>
    </lineage>
</organism>
<dbReference type="OrthoDB" id="7537227at2759"/>
<dbReference type="EMBL" id="JADCNM010000013">
    <property type="protein sequence ID" value="KAG0456829.1"/>
    <property type="molecule type" value="Genomic_DNA"/>
</dbReference>
<reference evidence="2 3" key="1">
    <citation type="journal article" date="2020" name="Nat. Food">
        <title>A phased Vanilla planifolia genome enables genetic improvement of flavour and production.</title>
        <authorList>
            <person name="Hasing T."/>
            <person name="Tang H."/>
            <person name="Brym M."/>
            <person name="Khazi F."/>
            <person name="Huang T."/>
            <person name="Chambers A.H."/>
        </authorList>
    </citation>
    <scope>NUCLEOTIDE SEQUENCE [LARGE SCALE GENOMIC DNA]</scope>
    <source>
        <tissue evidence="2">Leaf</tissue>
    </source>
</reference>
<evidence type="ECO:0000313" key="2">
    <source>
        <dbReference type="EMBL" id="KAG0456829.1"/>
    </source>
</evidence>
<dbReference type="SUPFAM" id="SSF48371">
    <property type="entry name" value="ARM repeat"/>
    <property type="match status" value="1"/>
</dbReference>
<proteinExistence type="predicted"/>
<evidence type="ECO:0008006" key="4">
    <source>
        <dbReference type="Google" id="ProtNLM"/>
    </source>
</evidence>
<comment type="caution">
    <text evidence="2">The sequence shown here is derived from an EMBL/GenBank/DDBJ whole genome shotgun (WGS) entry which is preliminary data.</text>
</comment>
<name>A0A835PNU1_VANPL</name>